<name>A0A975Y357_9NOST</name>
<organism evidence="1 2">
    <name type="scientific">Richelia sinica FACHB-800</name>
    <dbReference type="NCBI Taxonomy" id="1357546"/>
    <lineage>
        <taxon>Bacteria</taxon>
        <taxon>Bacillati</taxon>
        <taxon>Cyanobacteriota</taxon>
        <taxon>Cyanophyceae</taxon>
        <taxon>Nostocales</taxon>
        <taxon>Nostocaceae</taxon>
        <taxon>Richelia</taxon>
    </lineage>
</organism>
<gene>
    <name evidence="1" type="ORF">B6N60_00474</name>
</gene>
<proteinExistence type="predicted"/>
<protein>
    <submittedName>
        <fullName evidence="1">Uncharacterized protein</fullName>
    </submittedName>
</protein>
<dbReference type="KEGG" id="rsin:B6N60_00474"/>
<dbReference type="Proteomes" id="UP000683511">
    <property type="component" value="Chromosome"/>
</dbReference>
<dbReference type="EMBL" id="CP021056">
    <property type="protein sequence ID" value="QXE21796.1"/>
    <property type="molecule type" value="Genomic_DNA"/>
</dbReference>
<evidence type="ECO:0000313" key="2">
    <source>
        <dbReference type="Proteomes" id="UP000683511"/>
    </source>
</evidence>
<reference evidence="1" key="1">
    <citation type="submission" date="2017-04" db="EMBL/GenBank/DDBJ databases">
        <title>Genome deletions in a multicellular cyanobacterial endosymbiont for morphological adaptation in marine diatoms.</title>
        <authorList>
            <person name="Wang Y."/>
            <person name="Gao H."/>
            <person name="Li R."/>
            <person name="Xu X."/>
        </authorList>
    </citation>
    <scope>NUCLEOTIDE SEQUENCE</scope>
    <source>
        <strain evidence="1">FACHB 800</strain>
    </source>
</reference>
<dbReference type="AlphaFoldDB" id="A0A975Y357"/>
<evidence type="ECO:0000313" key="1">
    <source>
        <dbReference type="EMBL" id="QXE21796.1"/>
    </source>
</evidence>
<dbReference type="RefSeq" id="WP_190600992.1">
    <property type="nucleotide sequence ID" value="NZ_CP021056.1"/>
</dbReference>
<accession>A0A975Y357</accession>
<sequence length="156" mass="17658">MIHHISIAAGNPEHVSQVLAEVMDGKAFPFFPHPGSYIVLPLDQYGTGIEIYPLNTELVPGEGEEQCNFVDSIKSSPFVATHAAVSVPTSREKIEEIGQREGWKVLYCNRDSVFDVIEFWIENRIMIEFLTPEMASKYLEATHPENLQKIFADFMK</sequence>
<keyword evidence="2" id="KW-1185">Reference proteome</keyword>